<dbReference type="EMBL" id="LQBM01000003">
    <property type="protein sequence ID" value="KUG58966.1"/>
    <property type="molecule type" value="Genomic_DNA"/>
</dbReference>
<proteinExistence type="predicted"/>
<comment type="caution">
    <text evidence="1">The sequence shown here is derived from an EMBL/GenBank/DDBJ whole genome shotgun (WGS) entry which is preliminary data.</text>
</comment>
<dbReference type="RefSeq" id="WP_058888648.1">
    <property type="nucleotide sequence ID" value="NZ_LQBM01000003.1"/>
</dbReference>
<name>A0A0W8IGI5_9MICC</name>
<dbReference type="STRING" id="317018.AVL63_02785"/>
<reference evidence="2" key="1">
    <citation type="submission" date="2015-12" db="EMBL/GenBank/DDBJ databases">
        <authorList>
            <person name="Nair G.R."/>
            <person name="Kaur G."/>
            <person name="Mayilraj S."/>
        </authorList>
    </citation>
    <scope>NUCLEOTIDE SEQUENCE [LARGE SCALE GENOMIC DNA]</scope>
    <source>
        <strain evidence="2">CD08_7</strain>
    </source>
</reference>
<dbReference type="Proteomes" id="UP000054023">
    <property type="component" value="Unassembled WGS sequence"/>
</dbReference>
<accession>A0A0W8IGI5</accession>
<keyword evidence="2" id="KW-1185">Reference proteome</keyword>
<protein>
    <submittedName>
        <fullName evidence="1">Uncharacterized protein</fullName>
    </submittedName>
</protein>
<evidence type="ECO:0000313" key="2">
    <source>
        <dbReference type="Proteomes" id="UP000054023"/>
    </source>
</evidence>
<organism evidence="1 2">
    <name type="scientific">Nesterenkonia jeotgali</name>
    <dbReference type="NCBI Taxonomy" id="317018"/>
    <lineage>
        <taxon>Bacteria</taxon>
        <taxon>Bacillati</taxon>
        <taxon>Actinomycetota</taxon>
        <taxon>Actinomycetes</taxon>
        <taxon>Micrococcales</taxon>
        <taxon>Micrococcaceae</taxon>
        <taxon>Nesterenkonia</taxon>
    </lineage>
</organism>
<dbReference type="AlphaFoldDB" id="A0A0W8IGI5"/>
<evidence type="ECO:0000313" key="1">
    <source>
        <dbReference type="EMBL" id="KUG58966.1"/>
    </source>
</evidence>
<gene>
    <name evidence="1" type="ORF">AVL63_02785</name>
</gene>
<sequence length="73" mass="8286">MTKMKKLRQARELVVYPEQVEAMAKYEHDKSAGGDGGCPTLWEDQSDSVRRMYKGRVIMLLREGGITVEGQEP</sequence>